<accession>A0ACB8BE71</accession>
<evidence type="ECO:0000313" key="2">
    <source>
        <dbReference type="Proteomes" id="UP000790709"/>
    </source>
</evidence>
<comment type="caution">
    <text evidence="1">The sequence shown here is derived from an EMBL/GenBank/DDBJ whole genome shotgun (WGS) entry which is preliminary data.</text>
</comment>
<keyword evidence="2" id="KW-1185">Reference proteome</keyword>
<protein>
    <submittedName>
        <fullName evidence="1">Uncharacterized protein</fullName>
    </submittedName>
</protein>
<name>A0ACB8BE71_9AGAM</name>
<gene>
    <name evidence="1" type="ORF">BV22DRAFT_1036129</name>
</gene>
<dbReference type="Proteomes" id="UP000790709">
    <property type="component" value="Unassembled WGS sequence"/>
</dbReference>
<organism evidence="1 2">
    <name type="scientific">Leucogyrophana mollusca</name>
    <dbReference type="NCBI Taxonomy" id="85980"/>
    <lineage>
        <taxon>Eukaryota</taxon>
        <taxon>Fungi</taxon>
        <taxon>Dikarya</taxon>
        <taxon>Basidiomycota</taxon>
        <taxon>Agaricomycotina</taxon>
        <taxon>Agaricomycetes</taxon>
        <taxon>Agaricomycetidae</taxon>
        <taxon>Boletales</taxon>
        <taxon>Boletales incertae sedis</taxon>
        <taxon>Leucogyrophana</taxon>
    </lineage>
</organism>
<sequence length="266" mass="29570">MASSAQESQNHTKKRRLDPEPCATEKSGRINPDMQVDGETLRQAALSALEQSDFQPEQGTHCSSPEPRVQDEAFMQHGGGASGDMPESTESNEDQEEATRQQIQAEQSADPGSIATVEEVHQAASNVAGVIPGAHEQREIDPPTIYLDDLKYTQEFIDALKRASLDEGDLDAESLHRLRYPLTHTLDLSDRHLRLSIDLFLAVSNASQETYNSAREAILRCYPDDADKTSLKLTDRDLTIFNFPISPIMLAEAKPLYYLISICRNK</sequence>
<reference evidence="1" key="1">
    <citation type="journal article" date="2021" name="New Phytol.">
        <title>Evolutionary innovations through gain and loss of genes in the ectomycorrhizal Boletales.</title>
        <authorList>
            <person name="Wu G."/>
            <person name="Miyauchi S."/>
            <person name="Morin E."/>
            <person name="Kuo A."/>
            <person name="Drula E."/>
            <person name="Varga T."/>
            <person name="Kohler A."/>
            <person name="Feng B."/>
            <person name="Cao Y."/>
            <person name="Lipzen A."/>
            <person name="Daum C."/>
            <person name="Hundley H."/>
            <person name="Pangilinan J."/>
            <person name="Johnson J."/>
            <person name="Barry K."/>
            <person name="LaButti K."/>
            <person name="Ng V."/>
            <person name="Ahrendt S."/>
            <person name="Min B."/>
            <person name="Choi I.G."/>
            <person name="Park H."/>
            <person name="Plett J.M."/>
            <person name="Magnuson J."/>
            <person name="Spatafora J.W."/>
            <person name="Nagy L.G."/>
            <person name="Henrissat B."/>
            <person name="Grigoriev I.V."/>
            <person name="Yang Z.L."/>
            <person name="Xu J."/>
            <person name="Martin F.M."/>
        </authorList>
    </citation>
    <scope>NUCLEOTIDE SEQUENCE</scope>
    <source>
        <strain evidence="1">KUC20120723A-06</strain>
    </source>
</reference>
<dbReference type="EMBL" id="MU266448">
    <property type="protein sequence ID" value="KAH7923569.1"/>
    <property type="molecule type" value="Genomic_DNA"/>
</dbReference>
<proteinExistence type="predicted"/>
<evidence type="ECO:0000313" key="1">
    <source>
        <dbReference type="EMBL" id="KAH7923569.1"/>
    </source>
</evidence>